<dbReference type="Proteomes" id="UP000294619">
    <property type="component" value="Unassembled WGS sequence"/>
</dbReference>
<reference evidence="4 6" key="1">
    <citation type="submission" date="2019-03" db="EMBL/GenBank/DDBJ databases">
        <title>Genomic Encyclopedia of Type Strains, Phase IV (KMG-IV): sequencing the most valuable type-strain genomes for metagenomic binning, comparative biology and taxonomic classification.</title>
        <authorList>
            <person name="Goeker M."/>
        </authorList>
    </citation>
    <scope>NUCLEOTIDE SEQUENCE [LARGE SCALE GENOMIC DNA]</scope>
    <source>
        <strain evidence="4 6">DSM 28140</strain>
    </source>
</reference>
<dbReference type="PROSITE" id="PS51866">
    <property type="entry name" value="MOP"/>
    <property type="match status" value="2"/>
</dbReference>
<dbReference type="Pfam" id="PF03459">
    <property type="entry name" value="TOBE"/>
    <property type="match status" value="2"/>
</dbReference>
<feature type="domain" description="Mop" evidence="3">
    <location>
        <begin position="2"/>
        <end position="68"/>
    </location>
</feature>
<protein>
    <submittedName>
        <fullName evidence="4">Molybdate transport system regulatory protein</fullName>
    </submittedName>
    <submittedName>
        <fullName evidence="5">Transporter</fullName>
    </submittedName>
</protein>
<dbReference type="GO" id="GO:0015689">
    <property type="term" value="P:molybdate ion transport"/>
    <property type="evidence" value="ECO:0007669"/>
    <property type="project" value="InterPro"/>
</dbReference>
<reference evidence="5 7" key="2">
    <citation type="submission" date="2019-05" db="EMBL/GenBank/DDBJ databases">
        <title>Pasteurellaceae isolates from reptiles.</title>
        <authorList>
            <person name="Bojesen A.M."/>
            <person name="Lund E."/>
        </authorList>
    </citation>
    <scope>NUCLEOTIDE SEQUENCE [LARGE SCALE GENOMIC DNA]</scope>
    <source>
        <strain evidence="5 7">ELNT2x</strain>
    </source>
</reference>
<feature type="domain" description="Mop" evidence="3">
    <location>
        <begin position="73"/>
        <end position="139"/>
    </location>
</feature>
<dbReference type="PANTHER" id="PTHR30432:SF1">
    <property type="entry name" value="DNA-BINDING TRANSCRIPTIONAL DUAL REGULATOR MODE"/>
    <property type="match status" value="1"/>
</dbReference>
<dbReference type="SUPFAM" id="SSF50331">
    <property type="entry name" value="MOP-like"/>
    <property type="match status" value="2"/>
</dbReference>
<dbReference type="RefSeq" id="WP_132965668.1">
    <property type="nucleotide sequence ID" value="NZ_LEKL01000077.1"/>
</dbReference>
<dbReference type="EMBL" id="VDGV01000007">
    <property type="protein sequence ID" value="TNG93482.1"/>
    <property type="molecule type" value="Genomic_DNA"/>
</dbReference>
<keyword evidence="7" id="KW-1185">Reference proteome</keyword>
<dbReference type="PANTHER" id="PTHR30432">
    <property type="entry name" value="TRANSCRIPTIONAL REGULATOR MODE"/>
    <property type="match status" value="1"/>
</dbReference>
<comment type="caution">
    <text evidence="4">The sequence shown here is derived from an EMBL/GenBank/DDBJ whole genome shotgun (WGS) entry which is preliminary data.</text>
</comment>
<proteinExistence type="predicted"/>
<sequence length="141" mass="14604">MTISARNQLAASVKTIKSGAVNDQIELILNGGEILVAVITSDSTQKLGLSEGSSVVAIFKAPSVILSTDNDLILSARNQLQAHVEKITHGAVNAEVLVKTIGGVAITTIITEQSVKNLALEVGSAVNVLIKASHVLLGVKK</sequence>
<dbReference type="AlphaFoldDB" id="A0A4R3YAJ1"/>
<accession>A0A4R3YAJ1</accession>
<evidence type="ECO:0000313" key="4">
    <source>
        <dbReference type="EMBL" id="TCV88762.1"/>
    </source>
</evidence>
<dbReference type="InterPro" id="IPR008995">
    <property type="entry name" value="Mo/tungstate-bd_C_term_dom"/>
</dbReference>
<evidence type="ECO:0000313" key="5">
    <source>
        <dbReference type="EMBL" id="TNG93482.1"/>
    </source>
</evidence>
<dbReference type="InterPro" id="IPR005116">
    <property type="entry name" value="Transp-assoc_OB_typ1"/>
</dbReference>
<evidence type="ECO:0000313" key="7">
    <source>
        <dbReference type="Proteomes" id="UP000305526"/>
    </source>
</evidence>
<dbReference type="InterPro" id="IPR051815">
    <property type="entry name" value="Molybdate_resp_trans_reg"/>
</dbReference>
<keyword evidence="1 2" id="KW-0500">Molybdenum</keyword>
<dbReference type="Proteomes" id="UP000305526">
    <property type="component" value="Unassembled WGS sequence"/>
</dbReference>
<dbReference type="Gene3D" id="2.40.50.100">
    <property type="match status" value="2"/>
</dbReference>
<dbReference type="EMBL" id="SMCP01000003">
    <property type="protein sequence ID" value="TCV88762.1"/>
    <property type="molecule type" value="Genomic_DNA"/>
</dbReference>
<dbReference type="NCBIfam" id="TIGR00638">
    <property type="entry name" value="Mop"/>
    <property type="match status" value="2"/>
</dbReference>
<evidence type="ECO:0000313" key="6">
    <source>
        <dbReference type="Proteomes" id="UP000294619"/>
    </source>
</evidence>
<evidence type="ECO:0000256" key="2">
    <source>
        <dbReference type="PROSITE-ProRule" id="PRU01213"/>
    </source>
</evidence>
<evidence type="ECO:0000259" key="3">
    <source>
        <dbReference type="PROSITE" id="PS51866"/>
    </source>
</evidence>
<evidence type="ECO:0000256" key="1">
    <source>
        <dbReference type="ARBA" id="ARBA00022505"/>
    </source>
</evidence>
<organism evidence="4 6">
    <name type="scientific">Testudinibacter aquarius</name>
    <dbReference type="NCBI Taxonomy" id="1524974"/>
    <lineage>
        <taxon>Bacteria</taxon>
        <taxon>Pseudomonadati</taxon>
        <taxon>Pseudomonadota</taxon>
        <taxon>Gammaproteobacteria</taxon>
        <taxon>Pasteurellales</taxon>
        <taxon>Pasteurellaceae</taxon>
        <taxon>Testudinibacter</taxon>
    </lineage>
</organism>
<gene>
    <name evidence="4" type="ORF">EDC16_103116</name>
    <name evidence="5" type="ORF">FHQ21_01170</name>
</gene>
<name>A0A4R3YAJ1_9PAST</name>
<dbReference type="InterPro" id="IPR004606">
    <property type="entry name" value="Mop_domain"/>
</dbReference>